<organism evidence="4 5">
    <name type="scientific">Momordica charantia</name>
    <name type="common">Bitter gourd</name>
    <name type="synonym">Balsam pear</name>
    <dbReference type="NCBI Taxonomy" id="3673"/>
    <lineage>
        <taxon>Eukaryota</taxon>
        <taxon>Viridiplantae</taxon>
        <taxon>Streptophyta</taxon>
        <taxon>Embryophyta</taxon>
        <taxon>Tracheophyta</taxon>
        <taxon>Spermatophyta</taxon>
        <taxon>Magnoliopsida</taxon>
        <taxon>eudicotyledons</taxon>
        <taxon>Gunneridae</taxon>
        <taxon>Pentapetalae</taxon>
        <taxon>rosids</taxon>
        <taxon>fabids</taxon>
        <taxon>Cucurbitales</taxon>
        <taxon>Cucurbitaceae</taxon>
        <taxon>Momordiceae</taxon>
        <taxon>Momordica</taxon>
    </lineage>
</organism>
<dbReference type="HAMAP" id="MF_01477">
    <property type="entry name" value="Iojap_RsfS"/>
    <property type="match status" value="1"/>
</dbReference>
<dbReference type="GO" id="GO:0043023">
    <property type="term" value="F:ribosomal large subunit binding"/>
    <property type="evidence" value="ECO:0007669"/>
    <property type="project" value="TreeGrafter"/>
</dbReference>
<protein>
    <submittedName>
        <fullName evidence="5">Protein Iojap-related, mitochondrial</fullName>
    </submittedName>
</protein>
<reference evidence="5" key="1">
    <citation type="submission" date="2025-08" db="UniProtKB">
        <authorList>
            <consortium name="RefSeq"/>
        </authorList>
    </citation>
    <scope>IDENTIFICATION</scope>
    <source>
        <strain evidence="5">OHB3-1</strain>
    </source>
</reference>
<comment type="subcellular location">
    <subcellularLocation>
        <location evidence="1">Mitochondrion</location>
    </subcellularLocation>
</comment>
<dbReference type="KEGG" id="mcha:111004570"/>
<dbReference type="GO" id="GO:0090071">
    <property type="term" value="P:negative regulation of ribosome biogenesis"/>
    <property type="evidence" value="ECO:0007669"/>
    <property type="project" value="TreeGrafter"/>
</dbReference>
<sequence length="188" mass="21110">MLVAQRIRSSSAFSSTIRSLQQWNKGIFVHNHTVSSSTASSSNNGLLDLQEVETVLNNVKADDVKVIPIRKDCDWADYMVFATGRSTWHVKNIAQALIYKIKQKQKGARQLILPSVEGQEDGKWIVIDSGKVVVHALDENARTYYNLESLWSTETAPDDSSQDLDRALVKIRRKNNSKKPAQKGTLIK</sequence>
<dbReference type="InterPro" id="IPR043519">
    <property type="entry name" value="NT_sf"/>
</dbReference>
<dbReference type="GeneID" id="111004570"/>
<dbReference type="Pfam" id="PF02410">
    <property type="entry name" value="RsfS"/>
    <property type="match status" value="1"/>
</dbReference>
<evidence type="ECO:0000313" key="5">
    <source>
        <dbReference type="RefSeq" id="XP_022131306.1"/>
    </source>
</evidence>
<evidence type="ECO:0000313" key="4">
    <source>
        <dbReference type="Proteomes" id="UP000504603"/>
    </source>
</evidence>
<accession>A0A6J1BP74</accession>
<evidence type="ECO:0000256" key="1">
    <source>
        <dbReference type="ARBA" id="ARBA00004173"/>
    </source>
</evidence>
<dbReference type="Gene3D" id="3.30.460.10">
    <property type="entry name" value="Beta Polymerase, domain 2"/>
    <property type="match status" value="1"/>
</dbReference>
<dbReference type="OrthoDB" id="21330at2759"/>
<keyword evidence="3" id="KW-0496">Mitochondrion</keyword>
<evidence type="ECO:0000256" key="3">
    <source>
        <dbReference type="ARBA" id="ARBA00023128"/>
    </source>
</evidence>
<dbReference type="InterPro" id="IPR004394">
    <property type="entry name" value="Iojap/RsfS/C7orf30"/>
</dbReference>
<keyword evidence="4" id="KW-1185">Reference proteome</keyword>
<dbReference type="PANTHER" id="PTHR21043:SF0">
    <property type="entry name" value="MITOCHONDRIAL ASSEMBLY OF RIBOSOMAL LARGE SUBUNIT PROTEIN 1"/>
    <property type="match status" value="1"/>
</dbReference>
<dbReference type="PANTHER" id="PTHR21043">
    <property type="entry name" value="IOJAP SUPERFAMILY ORTHOLOG"/>
    <property type="match status" value="1"/>
</dbReference>
<dbReference type="Proteomes" id="UP000504603">
    <property type="component" value="Unplaced"/>
</dbReference>
<dbReference type="GO" id="GO:0005739">
    <property type="term" value="C:mitochondrion"/>
    <property type="evidence" value="ECO:0007669"/>
    <property type="project" value="UniProtKB-SubCell"/>
</dbReference>
<dbReference type="RefSeq" id="XP_022131306.1">
    <property type="nucleotide sequence ID" value="XM_022275614.1"/>
</dbReference>
<proteinExistence type="inferred from homology"/>
<dbReference type="NCBIfam" id="TIGR00090">
    <property type="entry name" value="rsfS_iojap_ybeB"/>
    <property type="match status" value="1"/>
</dbReference>
<dbReference type="AlphaFoldDB" id="A0A6J1BP74"/>
<gene>
    <name evidence="5" type="primary">LOC111004570</name>
</gene>
<evidence type="ECO:0000256" key="2">
    <source>
        <dbReference type="ARBA" id="ARBA00010574"/>
    </source>
</evidence>
<comment type="similarity">
    <text evidence="2">Belongs to the Iojap/RsfS family.</text>
</comment>
<dbReference type="FunFam" id="3.30.460.10:FF:000018">
    <property type="entry name" value="Mitochondrial assembly of ribosomal large subunit 1"/>
    <property type="match status" value="1"/>
</dbReference>
<name>A0A6J1BP74_MOMCH</name>
<dbReference type="GO" id="GO:0017148">
    <property type="term" value="P:negative regulation of translation"/>
    <property type="evidence" value="ECO:0007669"/>
    <property type="project" value="TreeGrafter"/>
</dbReference>
<dbReference type="SUPFAM" id="SSF81301">
    <property type="entry name" value="Nucleotidyltransferase"/>
    <property type="match status" value="1"/>
</dbReference>